<protein>
    <submittedName>
        <fullName evidence="2">Uncharacterized protein</fullName>
    </submittedName>
</protein>
<evidence type="ECO:0000256" key="1">
    <source>
        <dbReference type="SAM" id="MobiDB-lite"/>
    </source>
</evidence>
<organism evidence="2 3">
    <name type="scientific">Luteolibacter flavescens</name>
    <dbReference type="NCBI Taxonomy" id="1859460"/>
    <lineage>
        <taxon>Bacteria</taxon>
        <taxon>Pseudomonadati</taxon>
        <taxon>Verrucomicrobiota</taxon>
        <taxon>Verrucomicrobiia</taxon>
        <taxon>Verrucomicrobiales</taxon>
        <taxon>Verrucomicrobiaceae</taxon>
        <taxon>Luteolibacter</taxon>
    </lineage>
</organism>
<evidence type="ECO:0000313" key="2">
    <source>
        <dbReference type="EMBL" id="MCW1885493.1"/>
    </source>
</evidence>
<gene>
    <name evidence="2" type="ORF">OKA04_12205</name>
</gene>
<evidence type="ECO:0000313" key="3">
    <source>
        <dbReference type="Proteomes" id="UP001207930"/>
    </source>
</evidence>
<sequence>MKTLATKRPAVNAGKTQKRIQPTAAPASGKSEVLRIEVPRADLDVFTAFADHFALTPEMVMEHAVFAQVIAFGDTALGGLAWFDSRPPGEDLVMTELSFARDALDLLEFVASTLRRTIEELVANFLREEADSYAGEMEQALAGDGIDSHIDLPHQAQRVLASELAARRGRLPKDGNKKWDAWEWLNLQSYRPGAKPTESPAKEVKQ</sequence>
<keyword evidence="3" id="KW-1185">Reference proteome</keyword>
<name>A0ABT3FPJ0_9BACT</name>
<comment type="caution">
    <text evidence="2">The sequence shown here is derived from an EMBL/GenBank/DDBJ whole genome shotgun (WGS) entry which is preliminary data.</text>
</comment>
<feature type="region of interest" description="Disordered" evidence="1">
    <location>
        <begin position="1"/>
        <end position="26"/>
    </location>
</feature>
<dbReference type="RefSeq" id="WP_264501450.1">
    <property type="nucleotide sequence ID" value="NZ_JAPDDS010000006.1"/>
</dbReference>
<accession>A0ABT3FPJ0</accession>
<proteinExistence type="predicted"/>
<dbReference type="EMBL" id="JAPDDS010000006">
    <property type="protein sequence ID" value="MCW1885493.1"/>
    <property type="molecule type" value="Genomic_DNA"/>
</dbReference>
<dbReference type="Proteomes" id="UP001207930">
    <property type="component" value="Unassembled WGS sequence"/>
</dbReference>
<reference evidence="2 3" key="1">
    <citation type="submission" date="2022-10" db="EMBL/GenBank/DDBJ databases">
        <title>Luteolibacter flavescens strain MCCC 1K03193, whole genome shotgun sequencing project.</title>
        <authorList>
            <person name="Zhao G."/>
            <person name="Shen L."/>
        </authorList>
    </citation>
    <scope>NUCLEOTIDE SEQUENCE [LARGE SCALE GENOMIC DNA]</scope>
    <source>
        <strain evidence="2 3">MCCC 1K03193</strain>
    </source>
</reference>